<evidence type="ECO:0000256" key="2">
    <source>
        <dbReference type="ARBA" id="ARBA00022448"/>
    </source>
</evidence>
<keyword evidence="6 7" id="KW-0472">Membrane</keyword>
<keyword evidence="2" id="KW-0813">Transport</keyword>
<evidence type="ECO:0000313" key="9">
    <source>
        <dbReference type="Proteomes" id="UP000628463"/>
    </source>
</evidence>
<dbReference type="InterPro" id="IPR051327">
    <property type="entry name" value="MATE_MepA_subfamily"/>
</dbReference>
<keyword evidence="9" id="KW-1185">Reference proteome</keyword>
<evidence type="ECO:0000256" key="1">
    <source>
        <dbReference type="ARBA" id="ARBA00004651"/>
    </source>
</evidence>
<reference evidence="8 9" key="1">
    <citation type="submission" date="2020-08" db="EMBL/GenBank/DDBJ databases">
        <title>Genome public.</title>
        <authorList>
            <person name="Liu C."/>
            <person name="Sun Q."/>
        </authorList>
    </citation>
    <scope>NUCLEOTIDE SEQUENCE [LARGE SCALE GENOMIC DNA]</scope>
    <source>
        <strain evidence="8 9">NSJ-43</strain>
    </source>
</reference>
<evidence type="ECO:0000256" key="3">
    <source>
        <dbReference type="ARBA" id="ARBA00022475"/>
    </source>
</evidence>
<feature type="transmembrane region" description="Helical" evidence="7">
    <location>
        <begin position="345"/>
        <end position="367"/>
    </location>
</feature>
<feature type="transmembrane region" description="Helical" evidence="7">
    <location>
        <begin position="126"/>
        <end position="146"/>
    </location>
</feature>
<evidence type="ECO:0000256" key="5">
    <source>
        <dbReference type="ARBA" id="ARBA00022989"/>
    </source>
</evidence>
<feature type="transmembrane region" description="Helical" evidence="7">
    <location>
        <begin position="227"/>
        <end position="250"/>
    </location>
</feature>
<evidence type="ECO:0000256" key="4">
    <source>
        <dbReference type="ARBA" id="ARBA00022692"/>
    </source>
</evidence>
<dbReference type="PIRSF" id="PIRSF006603">
    <property type="entry name" value="DinF"/>
    <property type="match status" value="1"/>
</dbReference>
<feature type="transmembrane region" description="Helical" evidence="7">
    <location>
        <begin position="7"/>
        <end position="26"/>
    </location>
</feature>
<feature type="transmembrane region" description="Helical" evidence="7">
    <location>
        <begin position="46"/>
        <end position="71"/>
    </location>
</feature>
<evidence type="ECO:0000256" key="7">
    <source>
        <dbReference type="SAM" id="Phobius"/>
    </source>
</evidence>
<evidence type="ECO:0000256" key="6">
    <source>
        <dbReference type="ARBA" id="ARBA00023136"/>
    </source>
</evidence>
<proteinExistence type="predicted"/>
<dbReference type="PANTHER" id="PTHR43823:SF3">
    <property type="entry name" value="MULTIDRUG EXPORT PROTEIN MEPA"/>
    <property type="match status" value="1"/>
</dbReference>
<evidence type="ECO:0000313" key="8">
    <source>
        <dbReference type="EMBL" id="MBC5681276.1"/>
    </source>
</evidence>
<feature type="transmembrane region" description="Helical" evidence="7">
    <location>
        <begin position="158"/>
        <end position="179"/>
    </location>
</feature>
<keyword evidence="3" id="KW-1003">Cell membrane</keyword>
<keyword evidence="4 7" id="KW-0812">Transmembrane</keyword>
<protein>
    <submittedName>
        <fullName evidence="8">Multidrug transporter MatE</fullName>
    </submittedName>
</protein>
<organism evidence="8 9">
    <name type="scientific">Lachnospira hominis</name>
    <name type="common">ex Liu et al. 2021</name>
    <dbReference type="NCBI Taxonomy" id="2763051"/>
    <lineage>
        <taxon>Bacteria</taxon>
        <taxon>Bacillati</taxon>
        <taxon>Bacillota</taxon>
        <taxon>Clostridia</taxon>
        <taxon>Lachnospirales</taxon>
        <taxon>Lachnospiraceae</taxon>
        <taxon>Lachnospira</taxon>
    </lineage>
</organism>
<feature type="transmembrane region" description="Helical" evidence="7">
    <location>
        <begin position="185"/>
        <end position="206"/>
    </location>
</feature>
<dbReference type="InterPro" id="IPR048279">
    <property type="entry name" value="MdtK-like"/>
</dbReference>
<feature type="transmembrane region" description="Helical" evidence="7">
    <location>
        <begin position="256"/>
        <end position="275"/>
    </location>
</feature>
<gene>
    <name evidence="8" type="ORF">H8S01_09910</name>
</gene>
<feature type="transmembrane region" description="Helical" evidence="7">
    <location>
        <begin position="83"/>
        <end position="106"/>
    </location>
</feature>
<dbReference type="EMBL" id="JACOPD010000006">
    <property type="protein sequence ID" value="MBC5681276.1"/>
    <property type="molecule type" value="Genomic_DNA"/>
</dbReference>
<dbReference type="Proteomes" id="UP000628463">
    <property type="component" value="Unassembled WGS sequence"/>
</dbReference>
<feature type="transmembrane region" description="Helical" evidence="7">
    <location>
        <begin position="402"/>
        <end position="421"/>
    </location>
</feature>
<dbReference type="PANTHER" id="PTHR43823">
    <property type="entry name" value="SPORULATION PROTEIN YKVU"/>
    <property type="match status" value="1"/>
</dbReference>
<keyword evidence="5 7" id="KW-1133">Transmembrane helix</keyword>
<feature type="transmembrane region" description="Helical" evidence="7">
    <location>
        <begin position="376"/>
        <end position="396"/>
    </location>
</feature>
<dbReference type="Pfam" id="PF01554">
    <property type="entry name" value="MatE"/>
    <property type="match status" value="2"/>
</dbReference>
<dbReference type="RefSeq" id="WP_186837076.1">
    <property type="nucleotide sequence ID" value="NZ_JACOPD010000006.1"/>
</dbReference>
<comment type="subcellular location">
    <subcellularLocation>
        <location evidence="1">Cell membrane</location>
        <topology evidence="1">Multi-pass membrane protein</topology>
    </subcellularLocation>
</comment>
<feature type="transmembrane region" description="Helical" evidence="7">
    <location>
        <begin position="304"/>
        <end position="325"/>
    </location>
</feature>
<sequence>MYSKKFFRFVMPSILAFALSGIYSIVDGYFVGNNVGDAGMTAINVVFPVVSILQALGTGIGMGGSIQYSILKAAGKDENALKYLRATITCLLISSILMPLIVLPLMTPILKILGATGIIAEYGRSYLSVVILGSFCQIFGTGMTPLVRNNGGASFSMFTMISGFITNVILDYTFVWVLGKGVAGAALATVTGQFVTAVIGTCYLLWKKIPVYRLHFKPAMFLRIFKNGISAFGITLCPNITLLLMNLFLLKYGGESSVACYAVISYATYFVYLILQGVGDGCQPLLSDYFGRGDMTALHKTKHLAYITAEIIAALSFVLLYVLRYHTGNLFGASETVTRMVGDNMPILLVGFLFLAYARVSTSSFYATQEAVKSSVIVYSEIIFFFLLLIIFPRFFGEPAVWWSMSIAQILAMILSAILNIKHKSVS</sequence>
<comment type="caution">
    <text evidence="8">The sequence shown here is derived from an EMBL/GenBank/DDBJ whole genome shotgun (WGS) entry which is preliminary data.</text>
</comment>
<name>A0ABR7G3C0_9FIRM</name>
<dbReference type="InterPro" id="IPR002528">
    <property type="entry name" value="MATE_fam"/>
</dbReference>
<accession>A0ABR7G3C0</accession>